<accession>A0ABX7IME5</accession>
<gene>
    <name evidence="1" type="ORF">JSY38_11940</name>
</gene>
<keyword evidence="2" id="KW-1185">Reference proteome</keyword>
<sequence length="215" mass="24398">MKFFSMLMLFSVFVAGCSSNVKLSGHNVSNVDSTVEIDRSASISVASDSEGDQLTNKRYIADVINAFKERGFSSVSDSESNPDYRLSVNFTSEEVTETKKVPIFNNERNIPYTVCHRNPTTNARTCYTRYRHFMEPIVKGYNTVETPTNVYTFQYKLTDKAGNLILDSSNTVVHQSCSKWKMFEFLAKDAIMRANFNNPVDKPYAVEMKADYSCQ</sequence>
<evidence type="ECO:0000313" key="1">
    <source>
        <dbReference type="EMBL" id="QRV22778.1"/>
    </source>
</evidence>
<proteinExistence type="predicted"/>
<dbReference type="EMBL" id="CP070273">
    <property type="protein sequence ID" value="QRV22778.1"/>
    <property type="molecule type" value="Genomic_DNA"/>
</dbReference>
<protein>
    <recommendedName>
        <fullName evidence="3">TonB-like protein</fullName>
    </recommendedName>
</protein>
<organism evidence="1 2">
    <name type="scientific">Marinomonas foliarum</name>
    <dbReference type="NCBI Taxonomy" id="491950"/>
    <lineage>
        <taxon>Bacteria</taxon>
        <taxon>Pseudomonadati</taxon>
        <taxon>Pseudomonadota</taxon>
        <taxon>Gammaproteobacteria</taxon>
        <taxon>Oceanospirillales</taxon>
        <taxon>Oceanospirillaceae</taxon>
        <taxon>Marinomonas</taxon>
    </lineage>
</organism>
<evidence type="ECO:0008006" key="3">
    <source>
        <dbReference type="Google" id="ProtNLM"/>
    </source>
</evidence>
<dbReference type="Proteomes" id="UP000644167">
    <property type="component" value="Chromosome"/>
</dbReference>
<dbReference type="RefSeq" id="WP_205113387.1">
    <property type="nucleotide sequence ID" value="NZ_CP070273.1"/>
</dbReference>
<evidence type="ECO:0000313" key="2">
    <source>
        <dbReference type="Proteomes" id="UP000644167"/>
    </source>
</evidence>
<reference evidence="1 2" key="1">
    <citation type="submission" date="2021-02" db="EMBL/GenBank/DDBJ databases">
        <title>The genome of Marinomonas foliarum JZW.</title>
        <authorList>
            <person name="Sun M."/>
        </authorList>
    </citation>
    <scope>NUCLEOTIDE SEQUENCE [LARGE SCALE GENOMIC DNA]</scope>
    <source>
        <strain evidence="1 2">JZW</strain>
    </source>
</reference>
<name>A0ABX7IME5_9GAMM</name>
<dbReference type="PROSITE" id="PS51257">
    <property type="entry name" value="PROKAR_LIPOPROTEIN"/>
    <property type="match status" value="1"/>
</dbReference>